<proteinExistence type="predicted"/>
<sequence>MFREMNGKELESVLGGKKYKVTCIAKLNDGSSNGLGSTTLPGTFKKNQVNSMGGSQCRQWALNKFGANGGSPNGARVWGSSVGANGKGAGPQVDVIYF</sequence>
<keyword evidence="2" id="KW-1185">Reference proteome</keyword>
<dbReference type="EMBL" id="CP020472">
    <property type="protein sequence ID" value="ARD22473.1"/>
    <property type="molecule type" value="Genomic_DNA"/>
</dbReference>
<gene>
    <name evidence="1" type="ORF">SJ2017_2176</name>
</gene>
<evidence type="ECO:0000313" key="2">
    <source>
        <dbReference type="Proteomes" id="UP000191820"/>
    </source>
</evidence>
<dbReference type="RefSeq" id="WP_080915798.1">
    <property type="nucleotide sequence ID" value="NZ_CP020472.1"/>
</dbReference>
<name>A0ABM6JJN7_9GAMM</name>
<protein>
    <submittedName>
        <fullName evidence="1">Uncharacterized protein</fullName>
    </submittedName>
</protein>
<evidence type="ECO:0000313" key="1">
    <source>
        <dbReference type="EMBL" id="ARD22473.1"/>
    </source>
</evidence>
<organism evidence="1 2">
    <name type="scientific">Shewanella japonica</name>
    <dbReference type="NCBI Taxonomy" id="93973"/>
    <lineage>
        <taxon>Bacteria</taxon>
        <taxon>Pseudomonadati</taxon>
        <taxon>Pseudomonadota</taxon>
        <taxon>Gammaproteobacteria</taxon>
        <taxon>Alteromonadales</taxon>
        <taxon>Shewanellaceae</taxon>
        <taxon>Shewanella</taxon>
    </lineage>
</organism>
<reference evidence="1 2" key="1">
    <citation type="submission" date="2017-03" db="EMBL/GenBank/DDBJ databases">
        <title>Genome sequencing of Shewanella japonica KCTC 22435.</title>
        <authorList>
            <person name="Kim K.M."/>
        </authorList>
    </citation>
    <scope>NUCLEOTIDE SEQUENCE [LARGE SCALE GENOMIC DNA]</scope>
    <source>
        <strain evidence="1 2">KCTC 22435</strain>
    </source>
</reference>
<dbReference type="Proteomes" id="UP000191820">
    <property type="component" value="Chromosome"/>
</dbReference>
<accession>A0ABM6JJN7</accession>